<keyword evidence="3" id="KW-0067">ATP-binding</keyword>
<dbReference type="CDD" id="cd18808">
    <property type="entry name" value="SF1_C_Upf1"/>
    <property type="match status" value="1"/>
</dbReference>
<dbReference type="InterPro" id="IPR011335">
    <property type="entry name" value="Restrct_endonuc-II-like"/>
</dbReference>
<dbReference type="PANTHER" id="PTHR10887">
    <property type="entry name" value="DNA2/NAM7 HELICASE FAMILY"/>
    <property type="match status" value="1"/>
</dbReference>
<dbReference type="Pfam" id="PF13087">
    <property type="entry name" value="AAA_12"/>
    <property type="match status" value="1"/>
</dbReference>
<dbReference type="InterPro" id="IPR041679">
    <property type="entry name" value="DNA2/NAM7-like_C"/>
</dbReference>
<evidence type="ECO:0000259" key="1">
    <source>
        <dbReference type="Pfam" id="PF13087"/>
    </source>
</evidence>
<dbReference type="RefSeq" id="WP_115558517.1">
    <property type="nucleotide sequence ID" value="NZ_CP031376.1"/>
</dbReference>
<dbReference type="SUPFAM" id="SSF52540">
    <property type="entry name" value="P-loop containing nucleoside triphosphate hydrolases"/>
    <property type="match status" value="1"/>
</dbReference>
<dbReference type="InterPro" id="IPR047187">
    <property type="entry name" value="SF1_C_Upf1"/>
</dbReference>
<reference evidence="3 4" key="1">
    <citation type="submission" date="2018-07" db="EMBL/GenBank/DDBJ databases">
        <title>Complete genome sequence of Spiroplasma alleghenense PLHS-1 (ATCC 51752).</title>
        <authorList>
            <person name="Chou L."/>
            <person name="Lee T.-Y."/>
            <person name="Tsai Y.-M."/>
            <person name="Kuo C.-H."/>
        </authorList>
    </citation>
    <scope>NUCLEOTIDE SEQUENCE [LARGE SCALE GENOMIC DNA]</scope>
    <source>
        <strain evidence="3 4">PLHS-1</strain>
    </source>
</reference>
<keyword evidence="4" id="KW-1185">Reference proteome</keyword>
<evidence type="ECO:0000313" key="3">
    <source>
        <dbReference type="EMBL" id="AXK51624.1"/>
    </source>
</evidence>
<dbReference type="Proteomes" id="UP000254792">
    <property type="component" value="Chromosome"/>
</dbReference>
<evidence type="ECO:0000313" key="4">
    <source>
        <dbReference type="Proteomes" id="UP000254792"/>
    </source>
</evidence>
<gene>
    <name evidence="3" type="ORF">SALLE_v1c09540</name>
</gene>
<sequence>MAANYREILKDLQNRLVSNNTRTNTFFSTKSSSIDFLDLFKYYLVEIRHNSINVEDIENLPMKCFESGGFIINFSKELIPARLRQSGWTDTMDKTRSTIFKRLKSIIKECLNDQQQFSIESLRVGFPFVKGAINLSNEATNFRAPLFFYDLKMTKVGHDRFEFQVSKDFVVNSSIISNAAVYNRINDFKLDFEQVEVSEEENSIISEGFEFNKNLDSEFIDNLIKTNKLFRNTGVGFSQKNELYNFFTNPIKLEPLVLKVKREFNEENKSEFAKNGDCIASISPNLSIGRYNMTSTGIFANYEELKELTDEELENFFGANSFSGLNSQEDDFNESEVKLISKLDYFQKLAIKKAKKGDLVIEGPPGTGKSQTISNIIANILSDAKTALFLTEKKVASEVVFERIGKLSNLALWIHNIEKDKLSIYNQIKVLTKDLDNFMNLDMKFANSEYGSEIDEIFENVAKFKELLNTEEGQEYLKYKKDLKSSLDTSPNNLKIYQENFDQLKKMSEALEKFSILKMKNTLTSKETINKAFESIREYEKFEKTCSKISRTPSLERILLENENISASSYSQYLFNYFHKSKIKFKIGFFSRKKFQIFLSSESCKQCLDELKFFQENLSHDLVYFFYSRQQNNQIIQIKEMYELGVDDFETIEIATKHNLIKMFENENREILKFGSFDWFEKIANTNSKQIKATTDKIYWNIIYQMHLLISNDDELNNKYIKLSSILSKEKGRHNIPRLFKVYESLLKVMFPIKISSPDTSSNRLIFPWKQNAYDFVIFDEASQIFTENALPSLFRAKKAIIAGDPKQLRPSNWFASKRLGSEIDDEDFDEIDDDNYEEIEEKLTTLQDESLLDFAISRFPKTMLKFHYRSNHKELISYSSAAFYENELFVSDKPSTVELPLEHVYIKDGLRFKKEKINPKEAEAVVYLVIKHVLNGQTSIGVITTNSTQMKYIEEMLEDQAREIPELSVALNENSIFVKNIENVQGDERDIIIFSVTFAPDLNGRFINNFGPIQQDGGPNRLNVAITRSKIKMYVVKSIHSSIINTQNPNTIIFKKYLEYVESIQENELDSPVIKSLLTSVNPLVRQSTDEEGWSDSEFELEVFDGVRNKLNHLSERFVIKRQIQQAGYRIDMTIYDKKENKHILAIEADGARYHTSTREQKMNDYYRQEYLENQGWKFMRILSTHWWDLDGVKKQEFLDNILKFVEDYKIAEKR</sequence>
<dbReference type="Pfam" id="PF18741">
    <property type="entry name" value="MTES_1575"/>
    <property type="match status" value="1"/>
</dbReference>
<dbReference type="SUPFAM" id="SSF52980">
    <property type="entry name" value="Restriction endonuclease-like"/>
    <property type="match status" value="1"/>
</dbReference>
<dbReference type="GO" id="GO:0004386">
    <property type="term" value="F:helicase activity"/>
    <property type="evidence" value="ECO:0007669"/>
    <property type="project" value="UniProtKB-KW"/>
</dbReference>
<feature type="domain" description="Restriction endonuclease type II-like" evidence="2">
    <location>
        <begin position="1117"/>
        <end position="1191"/>
    </location>
</feature>
<name>A0A345Z4U5_9MOLU</name>
<keyword evidence="3" id="KW-0347">Helicase</keyword>
<dbReference type="InterPro" id="IPR045055">
    <property type="entry name" value="DNA2/NAM7-like"/>
</dbReference>
<dbReference type="Gene3D" id="3.40.50.300">
    <property type="entry name" value="P-loop containing nucleotide triphosphate hydrolases"/>
    <property type="match status" value="3"/>
</dbReference>
<organism evidence="3 4">
    <name type="scientific">Spiroplasma alleghenense</name>
    <dbReference type="NCBI Taxonomy" id="216931"/>
    <lineage>
        <taxon>Bacteria</taxon>
        <taxon>Bacillati</taxon>
        <taxon>Mycoplasmatota</taxon>
        <taxon>Mollicutes</taxon>
        <taxon>Entomoplasmatales</taxon>
        <taxon>Spiroplasmataceae</taxon>
        <taxon>Spiroplasma</taxon>
    </lineage>
</organism>
<dbReference type="OrthoDB" id="9757917at2"/>
<keyword evidence="3" id="KW-0547">Nucleotide-binding</keyword>
<dbReference type="EMBL" id="CP031376">
    <property type="protein sequence ID" value="AXK51624.1"/>
    <property type="molecule type" value="Genomic_DNA"/>
</dbReference>
<dbReference type="Gene3D" id="3.40.960.10">
    <property type="entry name" value="VSR Endonuclease"/>
    <property type="match status" value="1"/>
</dbReference>
<dbReference type="InterPro" id="IPR027417">
    <property type="entry name" value="P-loop_NTPase"/>
</dbReference>
<dbReference type="KEGG" id="salx:SALLE_v1c09540"/>
<dbReference type="AlphaFoldDB" id="A0A345Z4U5"/>
<accession>A0A345Z4U5</accession>
<evidence type="ECO:0000259" key="2">
    <source>
        <dbReference type="Pfam" id="PF18741"/>
    </source>
</evidence>
<feature type="domain" description="DNA2/NAM7 helicase-like C-terminal" evidence="1">
    <location>
        <begin position="850"/>
        <end position="1037"/>
    </location>
</feature>
<keyword evidence="3" id="KW-0378">Hydrolase</keyword>
<proteinExistence type="predicted"/>
<protein>
    <submittedName>
        <fullName evidence="3">Putative helicase</fullName>
    </submittedName>
</protein>
<dbReference type="InterPro" id="IPR049468">
    <property type="entry name" value="Restrct_endonuc-II-like_dom"/>
</dbReference>